<comment type="subunit">
    <text evidence="3 10">Monomer.</text>
</comment>
<dbReference type="InterPro" id="IPR000924">
    <property type="entry name" value="Glu/Gln-tRNA-synth"/>
</dbReference>
<feature type="binding site" evidence="10">
    <location>
        <position position="245"/>
    </location>
    <ligand>
        <name>ATP</name>
        <dbReference type="ChEBI" id="CHEBI:30616"/>
    </ligand>
</feature>
<dbReference type="Pfam" id="PF00749">
    <property type="entry name" value="tRNA-synt_1c"/>
    <property type="match status" value="1"/>
</dbReference>
<reference evidence="13 14" key="1">
    <citation type="submission" date="2017-06" db="EMBL/GenBank/DDBJ databases">
        <title>Novel microbial phyla capable of carbon fixation and sulfur reduction in deep-sea sediments.</title>
        <authorList>
            <person name="Huang J."/>
            <person name="Baker B."/>
            <person name="Wang Y."/>
        </authorList>
    </citation>
    <scope>NUCLEOTIDE SEQUENCE [LARGE SCALE GENOMIC DNA]</scope>
    <source>
        <strain evidence="13">B3_LCP</strain>
    </source>
</reference>
<dbReference type="InterPro" id="IPR014729">
    <property type="entry name" value="Rossmann-like_a/b/a_fold"/>
</dbReference>
<dbReference type="InterPro" id="IPR049940">
    <property type="entry name" value="GluQ/Sye"/>
</dbReference>
<evidence type="ECO:0000256" key="2">
    <source>
        <dbReference type="ARBA" id="ARBA00007894"/>
    </source>
</evidence>
<dbReference type="AlphaFoldDB" id="A0A532V1N5"/>
<sequence>MSKVRVRFAPSPTGYLHVGGARTALFNWLFARHHGGKMLLRIEDTDRVRSTPEAEKAIFDGLRWLGIDWDEEPLFQFQQREKHQMVVEELLSSGTAYRCFCDPEVLAQKQKELQKSGSKWGYPGTCRELTKDQVKDKLSAGDPFAVRFRTTEGVTQFDDIVHGSIEINNEEIDDFILLRRNGTPVYQVAVVADDSDMKITHVIRGDDHITNTPKQVLLYKALGLPVPQFAHVPLILGADKKRLSKRHGATSVTEYRDKGILAQTMVNFLALLGWSPGDDKEIMSIDELIEVFDLKGINVAGAIFDETKLEWMNGQYIASFSASELWDKIAPVTQSYCTENNLEMPERSLGLQLADLYGERLKYLNEAPEKMAFFLSDPATRDEKGVRKHWKEDTPEQMKRLLEELERTEEWFEEALEAAIDIVAEEFNVKRGKVIQPVRLALTGGTASPGIFAVMTLLGKETCLRRIGHAIRNIG</sequence>
<feature type="binding site" evidence="10">
    <location>
        <position position="128"/>
    </location>
    <ligand>
        <name>Zn(2+)</name>
        <dbReference type="ChEBI" id="CHEBI:29105"/>
    </ligand>
</feature>
<evidence type="ECO:0000313" key="13">
    <source>
        <dbReference type="EMBL" id="TKJ41120.1"/>
    </source>
</evidence>
<evidence type="ECO:0000256" key="9">
    <source>
        <dbReference type="ARBA" id="ARBA00023146"/>
    </source>
</evidence>
<evidence type="ECO:0000256" key="7">
    <source>
        <dbReference type="ARBA" id="ARBA00022840"/>
    </source>
</evidence>
<evidence type="ECO:0000256" key="6">
    <source>
        <dbReference type="ARBA" id="ARBA00022741"/>
    </source>
</evidence>
<evidence type="ECO:0000313" key="14">
    <source>
        <dbReference type="Proteomes" id="UP000319619"/>
    </source>
</evidence>
<keyword evidence="10" id="KW-0479">Metal-binding</keyword>
<dbReference type="InterPro" id="IPR045462">
    <property type="entry name" value="aa-tRNA-synth_I_cd-bd"/>
</dbReference>
<evidence type="ECO:0000256" key="1">
    <source>
        <dbReference type="ARBA" id="ARBA00004496"/>
    </source>
</evidence>
<evidence type="ECO:0000256" key="10">
    <source>
        <dbReference type="HAMAP-Rule" id="MF_00022"/>
    </source>
</evidence>
<dbReference type="PROSITE" id="PS00178">
    <property type="entry name" value="AA_TRNA_LIGASE_I"/>
    <property type="match status" value="1"/>
</dbReference>
<keyword evidence="6 10" id="KW-0547">Nucleotide-binding</keyword>
<dbReference type="InterPro" id="IPR033910">
    <property type="entry name" value="GluRS_core"/>
</dbReference>
<gene>
    <name evidence="10" type="primary">gltX</name>
    <name evidence="13" type="ORF">CEE37_05480</name>
</gene>
<dbReference type="NCBIfam" id="TIGR00464">
    <property type="entry name" value="gltX_bact"/>
    <property type="match status" value="1"/>
</dbReference>
<comment type="catalytic activity">
    <reaction evidence="10">
        <text>tRNA(Glu) + L-glutamate + ATP = L-glutamyl-tRNA(Glu) + AMP + diphosphate</text>
        <dbReference type="Rhea" id="RHEA:23540"/>
        <dbReference type="Rhea" id="RHEA-COMP:9663"/>
        <dbReference type="Rhea" id="RHEA-COMP:9680"/>
        <dbReference type="ChEBI" id="CHEBI:29985"/>
        <dbReference type="ChEBI" id="CHEBI:30616"/>
        <dbReference type="ChEBI" id="CHEBI:33019"/>
        <dbReference type="ChEBI" id="CHEBI:78442"/>
        <dbReference type="ChEBI" id="CHEBI:78520"/>
        <dbReference type="ChEBI" id="CHEBI:456215"/>
        <dbReference type="EC" id="6.1.1.17"/>
    </reaction>
</comment>
<dbReference type="Gene3D" id="1.10.10.350">
    <property type="match status" value="1"/>
</dbReference>
<dbReference type="GO" id="GO:0004818">
    <property type="term" value="F:glutamate-tRNA ligase activity"/>
    <property type="evidence" value="ECO:0007669"/>
    <property type="project" value="UniProtKB-UniRule"/>
</dbReference>
<dbReference type="PANTHER" id="PTHR43311">
    <property type="entry name" value="GLUTAMATE--TRNA LIGASE"/>
    <property type="match status" value="1"/>
</dbReference>
<dbReference type="GO" id="GO:0008270">
    <property type="term" value="F:zinc ion binding"/>
    <property type="evidence" value="ECO:0007669"/>
    <property type="project" value="UniProtKB-UniRule"/>
</dbReference>
<evidence type="ECO:0000259" key="12">
    <source>
        <dbReference type="Pfam" id="PF19269"/>
    </source>
</evidence>
<feature type="domain" description="Aminoacyl-tRNA synthetase class I anticodon-binding" evidence="12">
    <location>
        <begin position="351"/>
        <end position="471"/>
    </location>
</feature>
<dbReference type="GO" id="GO:0006424">
    <property type="term" value="P:glutamyl-tRNA aminoacylation"/>
    <property type="evidence" value="ECO:0007669"/>
    <property type="project" value="UniProtKB-UniRule"/>
</dbReference>
<dbReference type="PRINTS" id="PR00987">
    <property type="entry name" value="TRNASYNTHGLU"/>
</dbReference>
<organism evidence="13 14">
    <name type="scientific">candidate division LCP-89 bacterium B3_LCP</name>
    <dbReference type="NCBI Taxonomy" id="2012998"/>
    <lineage>
        <taxon>Bacteria</taxon>
        <taxon>Pseudomonadati</taxon>
        <taxon>Bacteria division LCP-89</taxon>
    </lineage>
</organism>
<dbReference type="InterPro" id="IPR008925">
    <property type="entry name" value="aa_tRNA-synth_I_cd-bd_sf"/>
</dbReference>
<keyword evidence="8 10" id="KW-0648">Protein biosynthesis</keyword>
<feature type="domain" description="Glutamyl/glutaminyl-tRNA synthetase class Ib catalytic" evidence="11">
    <location>
        <begin position="3"/>
        <end position="311"/>
    </location>
</feature>
<dbReference type="Gene3D" id="3.40.50.620">
    <property type="entry name" value="HUPs"/>
    <property type="match status" value="1"/>
</dbReference>
<protein>
    <recommendedName>
        <fullName evidence="10">Glutamate--tRNA ligase</fullName>
        <ecNumber evidence="10">6.1.1.17</ecNumber>
    </recommendedName>
    <alternativeName>
        <fullName evidence="10">Glutamyl-tRNA synthetase</fullName>
        <shortName evidence="10">GluRS</shortName>
    </alternativeName>
</protein>
<proteinExistence type="inferred from homology"/>
<keyword evidence="5 10" id="KW-0436">Ligase</keyword>
<dbReference type="GO" id="GO:0005524">
    <property type="term" value="F:ATP binding"/>
    <property type="evidence" value="ECO:0007669"/>
    <property type="project" value="UniProtKB-UniRule"/>
</dbReference>
<comment type="caution">
    <text evidence="13">The sequence shown here is derived from an EMBL/GenBank/DDBJ whole genome shotgun (WGS) entry which is preliminary data.</text>
</comment>
<comment type="similarity">
    <text evidence="2 10">Belongs to the class-I aminoacyl-tRNA synthetase family. Glutamate--tRNA ligase type 1 subfamily.</text>
</comment>
<dbReference type="EC" id="6.1.1.17" evidence="10"/>
<keyword evidence="10" id="KW-0862">Zinc</keyword>
<keyword evidence="4 10" id="KW-0963">Cytoplasm</keyword>
<dbReference type="GO" id="GO:0005829">
    <property type="term" value="C:cytosol"/>
    <property type="evidence" value="ECO:0007669"/>
    <property type="project" value="TreeGrafter"/>
</dbReference>
<dbReference type="HAMAP" id="MF_00022">
    <property type="entry name" value="Glu_tRNA_synth_type1"/>
    <property type="match status" value="1"/>
</dbReference>
<evidence type="ECO:0000256" key="3">
    <source>
        <dbReference type="ARBA" id="ARBA00011245"/>
    </source>
</evidence>
<evidence type="ECO:0000259" key="11">
    <source>
        <dbReference type="Pfam" id="PF00749"/>
    </source>
</evidence>
<dbReference type="SUPFAM" id="SSF52374">
    <property type="entry name" value="Nucleotidylyl transferase"/>
    <property type="match status" value="1"/>
</dbReference>
<dbReference type="Pfam" id="PF19269">
    <property type="entry name" value="Anticodon_2"/>
    <property type="match status" value="1"/>
</dbReference>
<dbReference type="CDD" id="cd00808">
    <property type="entry name" value="GluRS_core"/>
    <property type="match status" value="1"/>
</dbReference>
<comment type="cofactor">
    <cofactor evidence="10">
        <name>Zn(2+)</name>
        <dbReference type="ChEBI" id="CHEBI:29105"/>
    </cofactor>
    <text evidence="10">Binds 1 zinc ion per subunit.</text>
</comment>
<feature type="binding site" evidence="10">
    <location>
        <position position="99"/>
    </location>
    <ligand>
        <name>Zn(2+)</name>
        <dbReference type="ChEBI" id="CHEBI:29105"/>
    </ligand>
</feature>
<feature type="binding site" evidence="10">
    <location>
        <position position="126"/>
    </location>
    <ligand>
        <name>Zn(2+)</name>
        <dbReference type="ChEBI" id="CHEBI:29105"/>
    </ligand>
</feature>
<dbReference type="EMBL" id="NJBN01000003">
    <property type="protein sequence ID" value="TKJ41120.1"/>
    <property type="molecule type" value="Genomic_DNA"/>
</dbReference>
<feature type="binding site" evidence="10">
    <location>
        <position position="101"/>
    </location>
    <ligand>
        <name>Zn(2+)</name>
        <dbReference type="ChEBI" id="CHEBI:29105"/>
    </ligand>
</feature>
<evidence type="ECO:0000256" key="5">
    <source>
        <dbReference type="ARBA" id="ARBA00022598"/>
    </source>
</evidence>
<evidence type="ECO:0000256" key="4">
    <source>
        <dbReference type="ARBA" id="ARBA00022490"/>
    </source>
</evidence>
<keyword evidence="7 10" id="KW-0067">ATP-binding</keyword>
<dbReference type="NCBIfam" id="NF004315">
    <property type="entry name" value="PRK05710.1-4"/>
    <property type="match status" value="1"/>
</dbReference>
<comment type="function">
    <text evidence="10">Catalyzes the attachment of glutamate to tRNA(Glu) in a two-step reaction: glutamate is first activated by ATP to form Glu-AMP and then transferred to the acceptor end of tRNA(Glu).</text>
</comment>
<dbReference type="InterPro" id="IPR020058">
    <property type="entry name" value="Glu/Gln-tRNA-synth_Ib_cat-dom"/>
</dbReference>
<accession>A0A532V1N5</accession>
<evidence type="ECO:0000256" key="8">
    <source>
        <dbReference type="ARBA" id="ARBA00022917"/>
    </source>
</evidence>
<feature type="short sequence motif" description="'HIGH' region" evidence="10">
    <location>
        <begin position="10"/>
        <end position="20"/>
    </location>
</feature>
<dbReference type="SUPFAM" id="SSF48163">
    <property type="entry name" value="An anticodon-binding domain of class I aminoacyl-tRNA synthetases"/>
    <property type="match status" value="1"/>
</dbReference>
<dbReference type="PANTHER" id="PTHR43311:SF2">
    <property type="entry name" value="GLUTAMATE--TRNA LIGASE, MITOCHONDRIAL-RELATED"/>
    <property type="match status" value="1"/>
</dbReference>
<dbReference type="InterPro" id="IPR020751">
    <property type="entry name" value="aa-tRNA-synth_I_codon-bd_sub2"/>
</dbReference>
<dbReference type="GO" id="GO:0000049">
    <property type="term" value="F:tRNA binding"/>
    <property type="evidence" value="ECO:0007669"/>
    <property type="project" value="InterPro"/>
</dbReference>
<dbReference type="InterPro" id="IPR001412">
    <property type="entry name" value="aa-tRNA-synth_I_CS"/>
</dbReference>
<keyword evidence="9 10" id="KW-0030">Aminoacyl-tRNA synthetase</keyword>
<dbReference type="FunFam" id="3.40.50.620:FF:000007">
    <property type="entry name" value="Glutamate--tRNA ligase"/>
    <property type="match status" value="1"/>
</dbReference>
<dbReference type="InterPro" id="IPR004527">
    <property type="entry name" value="Glu-tRNA-ligase_bac/mito"/>
</dbReference>
<comment type="subcellular location">
    <subcellularLocation>
        <location evidence="1 10">Cytoplasm</location>
    </subcellularLocation>
</comment>
<feature type="short sequence motif" description="'KMSKS' region" evidence="10">
    <location>
        <begin position="242"/>
        <end position="246"/>
    </location>
</feature>
<dbReference type="Proteomes" id="UP000319619">
    <property type="component" value="Unassembled WGS sequence"/>
</dbReference>
<name>A0A532V1N5_UNCL8</name>